<dbReference type="SUPFAM" id="SSF54236">
    <property type="entry name" value="Ubiquitin-like"/>
    <property type="match status" value="1"/>
</dbReference>
<keyword evidence="3" id="KW-1185">Reference proteome</keyword>
<dbReference type="Proteomes" id="UP001487740">
    <property type="component" value="Unassembled WGS sequence"/>
</dbReference>
<dbReference type="InterPro" id="IPR039690">
    <property type="entry name" value="SNRNP25"/>
</dbReference>
<reference evidence="2 3" key="1">
    <citation type="submission" date="2023-03" db="EMBL/GenBank/DDBJ databases">
        <title>High-quality genome of Scylla paramamosain provides insights in environmental adaptation.</title>
        <authorList>
            <person name="Zhang L."/>
        </authorList>
    </citation>
    <scope>NUCLEOTIDE SEQUENCE [LARGE SCALE GENOMIC DNA]</scope>
    <source>
        <strain evidence="2">LZ_2023a</strain>
        <tissue evidence="2">Muscle</tissue>
    </source>
</reference>
<dbReference type="GO" id="GO:0000398">
    <property type="term" value="P:mRNA splicing, via spliceosome"/>
    <property type="evidence" value="ECO:0007669"/>
    <property type="project" value="InterPro"/>
</dbReference>
<dbReference type="PANTHER" id="PTHR14942:SF0">
    <property type="entry name" value="U11_U12 SMALL NUCLEAR RIBONUCLEOPROTEIN 25 KDA PROTEIN"/>
    <property type="match status" value="1"/>
</dbReference>
<gene>
    <name evidence="2" type="ORF">O3P69_014847</name>
</gene>
<sequence length="163" mass="18701">MDEDKISSHAELKRFFQEAVSHLLEADPLLSDLHPQVTLEEVRVLNELEHGRAMKVYVERADGGLWGVVVPREATVRDLKLALKKHVALALGRQGVRKTVSWKYIWRNYWLALDGESLKNDNGRLLDVGDVVFRVEHHIQGALVRTKPVHVCRKEVFVFNNAF</sequence>
<dbReference type="InterPro" id="IPR040610">
    <property type="entry name" value="SNRNP25_ubiquitin"/>
</dbReference>
<dbReference type="AlphaFoldDB" id="A0AAW0TYD9"/>
<organism evidence="2 3">
    <name type="scientific">Scylla paramamosain</name>
    <name type="common">Mud crab</name>
    <dbReference type="NCBI Taxonomy" id="85552"/>
    <lineage>
        <taxon>Eukaryota</taxon>
        <taxon>Metazoa</taxon>
        <taxon>Ecdysozoa</taxon>
        <taxon>Arthropoda</taxon>
        <taxon>Crustacea</taxon>
        <taxon>Multicrustacea</taxon>
        <taxon>Malacostraca</taxon>
        <taxon>Eumalacostraca</taxon>
        <taxon>Eucarida</taxon>
        <taxon>Decapoda</taxon>
        <taxon>Pleocyemata</taxon>
        <taxon>Brachyura</taxon>
        <taxon>Eubrachyura</taxon>
        <taxon>Portunoidea</taxon>
        <taxon>Portunidae</taxon>
        <taxon>Portuninae</taxon>
        <taxon>Scylla</taxon>
    </lineage>
</organism>
<dbReference type="GO" id="GO:0005689">
    <property type="term" value="C:U12-type spliceosomal complex"/>
    <property type="evidence" value="ECO:0007669"/>
    <property type="project" value="TreeGrafter"/>
</dbReference>
<evidence type="ECO:0000259" key="1">
    <source>
        <dbReference type="Pfam" id="PF18036"/>
    </source>
</evidence>
<dbReference type="PANTHER" id="PTHR14942">
    <property type="entry name" value="U11/U12 SMALL NUCLEAR RIBONUCLEOPROTEIN 25 KDA PROTEIN"/>
    <property type="match status" value="1"/>
</dbReference>
<feature type="domain" description="SNRNP25 ubiquitin-like" evidence="1">
    <location>
        <begin position="54"/>
        <end position="129"/>
    </location>
</feature>
<proteinExistence type="predicted"/>
<evidence type="ECO:0000313" key="2">
    <source>
        <dbReference type="EMBL" id="KAK8392695.1"/>
    </source>
</evidence>
<name>A0AAW0TYD9_SCYPA</name>
<evidence type="ECO:0000313" key="3">
    <source>
        <dbReference type="Proteomes" id="UP001487740"/>
    </source>
</evidence>
<dbReference type="EMBL" id="JARAKH010000022">
    <property type="protein sequence ID" value="KAK8392695.1"/>
    <property type="molecule type" value="Genomic_DNA"/>
</dbReference>
<protein>
    <recommendedName>
        <fullName evidence="1">SNRNP25 ubiquitin-like domain-containing protein</fullName>
    </recommendedName>
</protein>
<comment type="caution">
    <text evidence="2">The sequence shown here is derived from an EMBL/GenBank/DDBJ whole genome shotgun (WGS) entry which is preliminary data.</text>
</comment>
<dbReference type="CDD" id="cd17058">
    <property type="entry name" value="Ubl_SNRNP25"/>
    <property type="match status" value="1"/>
</dbReference>
<dbReference type="Pfam" id="PF18036">
    <property type="entry name" value="Ubiquitin_4"/>
    <property type="match status" value="1"/>
</dbReference>
<dbReference type="InterPro" id="IPR029071">
    <property type="entry name" value="Ubiquitin-like_domsf"/>
</dbReference>
<dbReference type="Gene3D" id="3.10.20.90">
    <property type="entry name" value="Phosphatidylinositol 3-kinase Catalytic Subunit, Chain A, domain 1"/>
    <property type="match status" value="1"/>
</dbReference>
<accession>A0AAW0TYD9</accession>